<evidence type="ECO:0000313" key="1">
    <source>
        <dbReference type="EMBL" id="MBB5338763.1"/>
    </source>
</evidence>
<gene>
    <name evidence="1" type="ORF">HDF13_001096</name>
</gene>
<sequence length="120" mass="11822">MATVAVGVGGGDGLLVELGEEDVGDGVVDGVGRGLEDVGEADVETAFAQADGGVEGGEAAEADIERGNGSAGAEFAVLLFEDGNERGGGGGLRFCGAGFSGEAGFERRREGLVNLVCGEE</sequence>
<dbReference type="EMBL" id="JACHEA010000001">
    <property type="protein sequence ID" value="MBB5338763.1"/>
    <property type="molecule type" value="Genomic_DNA"/>
</dbReference>
<comment type="caution">
    <text evidence="1">The sequence shown here is derived from an EMBL/GenBank/DDBJ whole genome shotgun (WGS) entry which is preliminary data.</text>
</comment>
<reference evidence="1" key="1">
    <citation type="submission" date="2020-08" db="EMBL/GenBank/DDBJ databases">
        <title>Genomic Encyclopedia of Type Strains, Phase IV (KMG-V): Genome sequencing to study the core and pangenomes of soil and plant-associated prokaryotes.</title>
        <authorList>
            <person name="Whitman W."/>
        </authorList>
    </citation>
    <scope>NUCLEOTIDE SEQUENCE</scope>
    <source>
        <strain evidence="1">M8UP15</strain>
    </source>
</reference>
<keyword evidence="2" id="KW-1185">Reference proteome</keyword>
<proteinExistence type="predicted"/>
<name>A0ACC5NWM9_9BACT</name>
<organism evidence="1 2">
    <name type="scientific">Tunturiibacter gelidiferens</name>
    <dbReference type="NCBI Taxonomy" id="3069689"/>
    <lineage>
        <taxon>Bacteria</taxon>
        <taxon>Pseudomonadati</taxon>
        <taxon>Acidobacteriota</taxon>
        <taxon>Terriglobia</taxon>
        <taxon>Terriglobales</taxon>
        <taxon>Acidobacteriaceae</taxon>
        <taxon>Tunturiibacter</taxon>
    </lineage>
</organism>
<dbReference type="Proteomes" id="UP000569005">
    <property type="component" value="Unassembled WGS sequence"/>
</dbReference>
<accession>A0ACC5NWM9</accession>
<evidence type="ECO:0000313" key="2">
    <source>
        <dbReference type="Proteomes" id="UP000569005"/>
    </source>
</evidence>
<protein>
    <submittedName>
        <fullName evidence="1">Uncharacterized protein</fullName>
    </submittedName>
</protein>